<keyword evidence="8 9" id="KW-0472">Membrane</keyword>
<comment type="pathway">
    <text evidence="2">Cofactor biosynthesis; adenosylcobalamin biosynthesis.</text>
</comment>
<evidence type="ECO:0000256" key="8">
    <source>
        <dbReference type="ARBA" id="ARBA00023136"/>
    </source>
</evidence>
<evidence type="ECO:0000256" key="9">
    <source>
        <dbReference type="SAM" id="Phobius"/>
    </source>
</evidence>
<dbReference type="InterPro" id="IPR004485">
    <property type="entry name" value="Cobalamin_biosynth_CobD/CbiB"/>
</dbReference>
<keyword evidence="6 9" id="KW-0812">Transmembrane</keyword>
<evidence type="ECO:0000313" key="11">
    <source>
        <dbReference type="Proteomes" id="UP001231616"/>
    </source>
</evidence>
<dbReference type="EMBL" id="JAUZVZ010000019">
    <property type="protein sequence ID" value="MDP4537075.1"/>
    <property type="molecule type" value="Genomic_DNA"/>
</dbReference>
<reference evidence="10 11" key="1">
    <citation type="submission" date="2023-08" db="EMBL/GenBank/DDBJ databases">
        <authorList>
            <person name="Joshi A."/>
            <person name="Thite S."/>
        </authorList>
    </citation>
    <scope>NUCLEOTIDE SEQUENCE [LARGE SCALE GENOMIC DNA]</scope>
    <source>
        <strain evidence="10 11">AC40</strain>
    </source>
</reference>
<gene>
    <name evidence="10" type="ORF">Q3O60_12825</name>
</gene>
<keyword evidence="11" id="KW-1185">Reference proteome</keyword>
<evidence type="ECO:0000256" key="6">
    <source>
        <dbReference type="ARBA" id="ARBA00022692"/>
    </source>
</evidence>
<evidence type="ECO:0000256" key="1">
    <source>
        <dbReference type="ARBA" id="ARBA00004651"/>
    </source>
</evidence>
<evidence type="ECO:0000256" key="4">
    <source>
        <dbReference type="ARBA" id="ARBA00022475"/>
    </source>
</evidence>
<dbReference type="Proteomes" id="UP001231616">
    <property type="component" value="Unassembled WGS sequence"/>
</dbReference>
<evidence type="ECO:0000256" key="2">
    <source>
        <dbReference type="ARBA" id="ARBA00004953"/>
    </source>
</evidence>
<feature type="transmembrane region" description="Helical" evidence="9">
    <location>
        <begin position="160"/>
        <end position="183"/>
    </location>
</feature>
<comment type="caution">
    <text evidence="10">The sequence shown here is derived from an EMBL/GenBank/DDBJ whole genome shotgun (WGS) entry which is preliminary data.</text>
</comment>
<keyword evidence="4" id="KW-1003">Cell membrane</keyword>
<name>A0ABT9H1A2_9GAMM</name>
<dbReference type="RefSeq" id="WP_305894341.1">
    <property type="nucleotide sequence ID" value="NZ_JAUZVZ010000019.1"/>
</dbReference>
<sequence>MSEPWLELLLQSPLLLLLAVLMAYLLPLPESYHPLTFFRFFAQRLGQKVNPDHDRSPQQKRLSGGLAILVAILPWLFILMAFMHLSALPTVFEAILLYLLLDISSKQQRIQKLQRALQQQQLSLSRDLASMSLLRQTRTLSALGLSKAAIESLWLNFSQIWLTTLFWFLVAGIWPALMVRLLAILQQEWSPKLQHNRDFGAVVAWLSNWLQKPGYWLCFMLICIRLRCRLSIQRYRQRTAIYFDRAQMACLCAVSASLRCRLGGPVLYNTHKKQRDKIGQNDAEPDHLTLQKALNQLKQLIWFSMVLLLAYALLWWAVQLNLTW</sequence>
<dbReference type="PANTHER" id="PTHR34308:SF1">
    <property type="entry name" value="COBALAMIN BIOSYNTHESIS PROTEIN CBIB"/>
    <property type="match status" value="1"/>
</dbReference>
<feature type="transmembrane region" description="Helical" evidence="9">
    <location>
        <begin position="300"/>
        <end position="318"/>
    </location>
</feature>
<organism evidence="10 11">
    <name type="scientific">Alkalimonas collagenimarina</name>
    <dbReference type="NCBI Taxonomy" id="400390"/>
    <lineage>
        <taxon>Bacteria</taxon>
        <taxon>Pseudomonadati</taxon>
        <taxon>Pseudomonadota</taxon>
        <taxon>Gammaproteobacteria</taxon>
        <taxon>Alkalimonas</taxon>
    </lineage>
</organism>
<accession>A0ABT9H1A2</accession>
<comment type="similarity">
    <text evidence="3">Belongs to the CobD/CbiB family.</text>
</comment>
<dbReference type="Pfam" id="PF03186">
    <property type="entry name" value="CobD_Cbib"/>
    <property type="match status" value="1"/>
</dbReference>
<evidence type="ECO:0000256" key="5">
    <source>
        <dbReference type="ARBA" id="ARBA00022573"/>
    </source>
</evidence>
<keyword evidence="7 9" id="KW-1133">Transmembrane helix</keyword>
<evidence type="ECO:0000313" key="10">
    <source>
        <dbReference type="EMBL" id="MDP4537075.1"/>
    </source>
</evidence>
<dbReference type="PANTHER" id="PTHR34308">
    <property type="entry name" value="COBALAMIN BIOSYNTHESIS PROTEIN CBIB"/>
    <property type="match status" value="1"/>
</dbReference>
<comment type="subcellular location">
    <subcellularLocation>
        <location evidence="1">Cell membrane</location>
        <topology evidence="1">Multi-pass membrane protein</topology>
    </subcellularLocation>
</comment>
<proteinExistence type="inferred from homology"/>
<protein>
    <submittedName>
        <fullName evidence="10">Cobalamin biosynthesis protein</fullName>
    </submittedName>
</protein>
<evidence type="ECO:0000256" key="3">
    <source>
        <dbReference type="ARBA" id="ARBA00006263"/>
    </source>
</evidence>
<evidence type="ECO:0000256" key="7">
    <source>
        <dbReference type="ARBA" id="ARBA00022989"/>
    </source>
</evidence>
<feature type="transmembrane region" description="Helical" evidence="9">
    <location>
        <begin position="62"/>
        <end position="82"/>
    </location>
</feature>
<keyword evidence="5" id="KW-0169">Cobalamin biosynthesis</keyword>